<dbReference type="SUPFAM" id="SSF56935">
    <property type="entry name" value="Porins"/>
    <property type="match status" value="1"/>
</dbReference>
<evidence type="ECO:0000256" key="10">
    <source>
        <dbReference type="ARBA" id="ARBA00023237"/>
    </source>
</evidence>
<dbReference type="PANTHER" id="PTHR30069">
    <property type="entry name" value="TONB-DEPENDENT OUTER MEMBRANE RECEPTOR"/>
    <property type="match status" value="1"/>
</dbReference>
<dbReference type="Proteomes" id="UP000238385">
    <property type="component" value="Unassembled WGS sequence"/>
</dbReference>
<feature type="domain" description="TonB-dependent receptor plug" evidence="14">
    <location>
        <begin position="60"/>
        <end position="149"/>
    </location>
</feature>
<keyword evidence="5 11" id="KW-0812">Transmembrane</keyword>
<evidence type="ECO:0000259" key="13">
    <source>
        <dbReference type="Pfam" id="PF00593"/>
    </source>
</evidence>
<protein>
    <submittedName>
        <fullName evidence="15">TonB-dependent receptor</fullName>
    </submittedName>
</protein>
<keyword evidence="3 11" id="KW-0813">Transport</keyword>
<evidence type="ECO:0000256" key="7">
    <source>
        <dbReference type="ARBA" id="ARBA00023077"/>
    </source>
</evidence>
<dbReference type="PROSITE" id="PS52016">
    <property type="entry name" value="TONB_DEPENDENT_REC_3"/>
    <property type="match status" value="1"/>
</dbReference>
<comment type="subcellular location">
    <subcellularLocation>
        <location evidence="1 11">Cell outer membrane</location>
        <topology evidence="1 11">Multi-pass membrane protein</topology>
    </subcellularLocation>
</comment>
<dbReference type="Gene3D" id="2.170.130.10">
    <property type="entry name" value="TonB-dependent receptor, plug domain"/>
    <property type="match status" value="1"/>
</dbReference>
<proteinExistence type="inferred from homology"/>
<evidence type="ECO:0000256" key="5">
    <source>
        <dbReference type="ARBA" id="ARBA00022692"/>
    </source>
</evidence>
<evidence type="ECO:0000256" key="1">
    <source>
        <dbReference type="ARBA" id="ARBA00004571"/>
    </source>
</evidence>
<dbReference type="GO" id="GO:0044718">
    <property type="term" value="P:siderophore transmembrane transport"/>
    <property type="evidence" value="ECO:0007669"/>
    <property type="project" value="TreeGrafter"/>
</dbReference>
<dbReference type="GO" id="GO:0015344">
    <property type="term" value="F:siderophore uptake transmembrane transporter activity"/>
    <property type="evidence" value="ECO:0007669"/>
    <property type="project" value="TreeGrafter"/>
</dbReference>
<feature type="domain" description="TonB-dependent receptor-like beta-barrel" evidence="13">
    <location>
        <begin position="230"/>
        <end position="661"/>
    </location>
</feature>
<evidence type="ECO:0000256" key="2">
    <source>
        <dbReference type="ARBA" id="ARBA00008143"/>
    </source>
</evidence>
<dbReference type="PANTHER" id="PTHR30069:SF29">
    <property type="entry name" value="HEMOGLOBIN AND HEMOGLOBIN-HAPTOGLOBIN-BINDING PROTEIN 1-RELATED"/>
    <property type="match status" value="1"/>
</dbReference>
<keyword evidence="16" id="KW-1185">Reference proteome</keyword>
<evidence type="ECO:0000256" key="9">
    <source>
        <dbReference type="ARBA" id="ARBA00023170"/>
    </source>
</evidence>
<keyword evidence="8 11" id="KW-0472">Membrane</keyword>
<sequence length="690" mass="74309">MQITRNRLAVAIFSLSTTTGMSTAIQAQEASLQELVITAKGYESDTLETASTTEQLETGEAAASKTAGDLFRGKPGLAVQGDGGAWGANPVIRGLKKESVVLLVDGVRLNSAQPQGALASLASMSLLDTVEVVKGPASVLHGSGAMGGAINLLTPEATFSDQAKAGSRFSGSTGTVDGSLASGALVELSSRNHGLVLGAAAKDVDDYETPDGKVENSGFRSNSFLAKYAFRVTNNQKLTLNLQNHEDRDVWYPGSAKPGPGGNGTITIHSPEQKRTLIELGYDAGIGNGTLETSIYRQEVNREIRAWWDIKDRNQVWNDVTFRTDGVKAQYRLPLGDNHLVTVGAEGWEMTGDPQRFTYNPPMSDNAVANSPFRDGEIESHGVFLQDDIMAGNWNIQLGARYDRVTGDARVVGNGPAAKTSGLENKAENISWSAGAIYNLSNMVNPYINLGTGYRAPDMRERFEDAARGDGFFHRGNPQLDPERSSSAEIGLKGRGRLGQYQVAAFYTRIDDFITGRITGQNHPTNNLPIKQTENLDEVVIYGAEAGFVMPLEVLNASAPAIDLDGSLTWLRGENKQDDEPLYQMPAQELTLGLGQQNRPGFNWHGQVRAVAEQDRTADSFSNGTENTTPGYATVDLELGWNFGATGSLSNLELSVEGNNLLDKRYREHLTDGDILSPGRGMVAKVTGRF</sequence>
<accession>A0A2T1KE86</accession>
<dbReference type="GO" id="GO:0009279">
    <property type="term" value="C:cell outer membrane"/>
    <property type="evidence" value="ECO:0007669"/>
    <property type="project" value="UniProtKB-SubCell"/>
</dbReference>
<dbReference type="Pfam" id="PF00593">
    <property type="entry name" value="TonB_dep_Rec_b-barrel"/>
    <property type="match status" value="1"/>
</dbReference>
<dbReference type="Pfam" id="PF07715">
    <property type="entry name" value="Plug"/>
    <property type="match status" value="1"/>
</dbReference>
<dbReference type="AlphaFoldDB" id="A0A2T1KE86"/>
<evidence type="ECO:0000256" key="4">
    <source>
        <dbReference type="ARBA" id="ARBA00022452"/>
    </source>
</evidence>
<evidence type="ECO:0000259" key="14">
    <source>
        <dbReference type="Pfam" id="PF07715"/>
    </source>
</evidence>
<dbReference type="RefSeq" id="WP_106671027.1">
    <property type="nucleotide sequence ID" value="NZ_BMFE01000001.1"/>
</dbReference>
<dbReference type="CDD" id="cd01347">
    <property type="entry name" value="ligand_gated_channel"/>
    <property type="match status" value="1"/>
</dbReference>
<keyword evidence="6" id="KW-0732">Signal</keyword>
<dbReference type="OrthoDB" id="127311at2"/>
<evidence type="ECO:0000313" key="16">
    <source>
        <dbReference type="Proteomes" id="UP000238385"/>
    </source>
</evidence>
<organism evidence="15 16">
    <name type="scientific">Marinobacter halophilus</name>
    <dbReference type="NCBI Taxonomy" id="1323740"/>
    <lineage>
        <taxon>Bacteria</taxon>
        <taxon>Pseudomonadati</taxon>
        <taxon>Pseudomonadota</taxon>
        <taxon>Gammaproteobacteria</taxon>
        <taxon>Pseudomonadales</taxon>
        <taxon>Marinobacteraceae</taxon>
        <taxon>Marinobacter</taxon>
    </lineage>
</organism>
<dbReference type="InterPro" id="IPR039426">
    <property type="entry name" value="TonB-dep_rcpt-like"/>
</dbReference>
<evidence type="ECO:0000256" key="8">
    <source>
        <dbReference type="ARBA" id="ARBA00023136"/>
    </source>
</evidence>
<dbReference type="InterPro" id="IPR012910">
    <property type="entry name" value="Plug_dom"/>
</dbReference>
<evidence type="ECO:0000256" key="3">
    <source>
        <dbReference type="ARBA" id="ARBA00022448"/>
    </source>
</evidence>
<dbReference type="Gene3D" id="2.40.170.20">
    <property type="entry name" value="TonB-dependent receptor, beta-barrel domain"/>
    <property type="match status" value="1"/>
</dbReference>
<dbReference type="InterPro" id="IPR036942">
    <property type="entry name" value="Beta-barrel_TonB_sf"/>
</dbReference>
<evidence type="ECO:0000313" key="15">
    <source>
        <dbReference type="EMBL" id="PSF08425.1"/>
    </source>
</evidence>
<dbReference type="InterPro" id="IPR037066">
    <property type="entry name" value="Plug_dom_sf"/>
</dbReference>
<keyword evidence="10 11" id="KW-0998">Cell outer membrane</keyword>
<comment type="similarity">
    <text evidence="2">Belongs to the TonB-dependent receptor family. Hemoglobin/haptoglobin binding protein subfamily.</text>
</comment>
<name>A0A2T1KE86_9GAMM</name>
<evidence type="ECO:0000256" key="12">
    <source>
        <dbReference type="RuleBase" id="RU003357"/>
    </source>
</evidence>
<dbReference type="EMBL" id="PXNN01000011">
    <property type="protein sequence ID" value="PSF08425.1"/>
    <property type="molecule type" value="Genomic_DNA"/>
</dbReference>
<keyword evidence="9 15" id="KW-0675">Receptor</keyword>
<evidence type="ECO:0000256" key="6">
    <source>
        <dbReference type="ARBA" id="ARBA00022729"/>
    </source>
</evidence>
<dbReference type="InterPro" id="IPR000531">
    <property type="entry name" value="Beta-barrel_TonB"/>
</dbReference>
<comment type="caution">
    <text evidence="15">The sequence shown here is derived from an EMBL/GenBank/DDBJ whole genome shotgun (WGS) entry which is preliminary data.</text>
</comment>
<keyword evidence="4 11" id="KW-1134">Transmembrane beta strand</keyword>
<gene>
    <name evidence="15" type="ORF">C7H08_06970</name>
</gene>
<evidence type="ECO:0000256" key="11">
    <source>
        <dbReference type="PROSITE-ProRule" id="PRU01360"/>
    </source>
</evidence>
<reference evidence="15 16" key="1">
    <citation type="submission" date="2018-03" db="EMBL/GenBank/DDBJ databases">
        <title>Marinobacter brunus sp. nov., a marine bacterium of Gamma-proteobacteria isolated from the surface seawater of the South China Sea.</title>
        <authorList>
            <person name="Cheng H."/>
            <person name="Wu Y.-H."/>
            <person name="Xamxidin M."/>
            <person name="Xu X.-W."/>
        </authorList>
    </citation>
    <scope>NUCLEOTIDE SEQUENCE [LARGE SCALE GENOMIC DNA]</scope>
    <source>
        <strain evidence="15 16">JCM 30472</strain>
    </source>
</reference>
<keyword evidence="7 12" id="KW-0798">TonB box</keyword>